<dbReference type="EMBL" id="CP114040">
    <property type="protein sequence ID" value="WAS98578.1"/>
    <property type="molecule type" value="Genomic_DNA"/>
</dbReference>
<proteinExistence type="predicted"/>
<feature type="domain" description="Thioredoxin" evidence="2">
    <location>
        <begin position="25"/>
        <end position="161"/>
    </location>
</feature>
<dbReference type="InterPro" id="IPR013766">
    <property type="entry name" value="Thioredoxin_domain"/>
</dbReference>
<feature type="chain" id="PRO_5046447828" evidence="1">
    <location>
        <begin position="23"/>
        <end position="164"/>
    </location>
</feature>
<dbReference type="SUPFAM" id="SSF52833">
    <property type="entry name" value="Thioredoxin-like"/>
    <property type="match status" value="1"/>
</dbReference>
<dbReference type="CDD" id="cd02947">
    <property type="entry name" value="TRX_family"/>
    <property type="match status" value="1"/>
</dbReference>
<feature type="signal peptide" evidence="1">
    <location>
        <begin position="1"/>
        <end position="22"/>
    </location>
</feature>
<protein>
    <submittedName>
        <fullName evidence="3">Thioredoxin family protein</fullName>
    </submittedName>
</protein>
<dbReference type="PROSITE" id="PS51352">
    <property type="entry name" value="THIOREDOXIN_2"/>
    <property type="match status" value="1"/>
</dbReference>
<dbReference type="RefSeq" id="WP_269040938.1">
    <property type="nucleotide sequence ID" value="NZ_CP114040.1"/>
</dbReference>
<evidence type="ECO:0000256" key="1">
    <source>
        <dbReference type="SAM" id="SignalP"/>
    </source>
</evidence>
<dbReference type="Gene3D" id="3.40.30.10">
    <property type="entry name" value="Glutaredoxin"/>
    <property type="match status" value="1"/>
</dbReference>
<reference evidence="3" key="1">
    <citation type="submission" date="2022-11" db="EMBL/GenBank/DDBJ databases">
        <title>Minimal conservation of predation-associated metabolite biosynthetic gene clusters underscores biosynthetic potential of Myxococcota including descriptions for ten novel species: Archangium lansinium sp. nov., Myxococcus landrumus sp. nov., Nannocystis bai.</title>
        <authorList>
            <person name="Ahearne A."/>
            <person name="Stevens C."/>
            <person name="Dowd S."/>
        </authorList>
    </citation>
    <scope>NUCLEOTIDE SEQUENCE</scope>
    <source>
        <strain evidence="3">Fl3</strain>
    </source>
</reference>
<dbReference type="InterPro" id="IPR036249">
    <property type="entry name" value="Thioredoxin-like_sf"/>
</dbReference>
<accession>A0ABY7HGY7</accession>
<name>A0ABY7HGY7_9BACT</name>
<evidence type="ECO:0000313" key="4">
    <source>
        <dbReference type="Proteomes" id="UP001164459"/>
    </source>
</evidence>
<evidence type="ECO:0000259" key="2">
    <source>
        <dbReference type="PROSITE" id="PS51352"/>
    </source>
</evidence>
<gene>
    <name evidence="3" type="ORF">O0S08_20760</name>
</gene>
<evidence type="ECO:0000313" key="3">
    <source>
        <dbReference type="EMBL" id="WAS98578.1"/>
    </source>
</evidence>
<dbReference type="Proteomes" id="UP001164459">
    <property type="component" value="Chromosome"/>
</dbReference>
<keyword evidence="1" id="KW-0732">Signal</keyword>
<organism evidence="3 4">
    <name type="scientific">Nannocystis punicea</name>
    <dbReference type="NCBI Taxonomy" id="2995304"/>
    <lineage>
        <taxon>Bacteria</taxon>
        <taxon>Pseudomonadati</taxon>
        <taxon>Myxococcota</taxon>
        <taxon>Polyangia</taxon>
        <taxon>Nannocystales</taxon>
        <taxon>Nannocystaceae</taxon>
        <taxon>Nannocystis</taxon>
    </lineage>
</organism>
<keyword evidence="4" id="KW-1185">Reference proteome</keyword>
<dbReference type="PROSITE" id="PS51257">
    <property type="entry name" value="PROKAR_LIPOPROTEIN"/>
    <property type="match status" value="1"/>
</dbReference>
<sequence length="164" mass="17543">MSPRRRRLAPLSLALAGTLACAEPASPPAPAPPAKVEPAKPRLIAAPEAGDLPTIVREEAAREGGTLVVSVGASWCEPCRVFHEAVQSGQLDERLAGVRFLEFDIDRDRARLEAAGYKSRFIPLFALPNAEGRASDKLISGGIKGPRAVEHIMARLGPLLRQKP</sequence>